<evidence type="ECO:0000313" key="9">
    <source>
        <dbReference type="Proteomes" id="UP000031036"/>
    </source>
</evidence>
<dbReference type="FunFam" id="1.10.510.10:FF:000624">
    <property type="entry name" value="Mitogen-activated protein kinase"/>
    <property type="match status" value="1"/>
</dbReference>
<keyword evidence="2" id="KW-0808">Transferase</keyword>
<keyword evidence="1" id="KW-0723">Serine/threonine-protein kinase</keyword>
<evidence type="ECO:0000256" key="6">
    <source>
        <dbReference type="PROSITE-ProRule" id="PRU10141"/>
    </source>
</evidence>
<dbReference type="AlphaFoldDB" id="A0A0B2V478"/>
<gene>
    <name evidence="8" type="primary">pmk-3</name>
    <name evidence="8" type="ORF">Tcan_15155</name>
</gene>
<evidence type="ECO:0000256" key="4">
    <source>
        <dbReference type="ARBA" id="ARBA00022777"/>
    </source>
</evidence>
<keyword evidence="4 8" id="KW-0418">Kinase</keyword>
<name>A0A0B2V478_TOXCA</name>
<dbReference type="Gene3D" id="3.30.200.20">
    <property type="entry name" value="Phosphorylase Kinase, domain 1"/>
    <property type="match status" value="1"/>
</dbReference>
<evidence type="ECO:0000256" key="3">
    <source>
        <dbReference type="ARBA" id="ARBA00022741"/>
    </source>
</evidence>
<dbReference type="Pfam" id="PF00069">
    <property type="entry name" value="Pkinase"/>
    <property type="match status" value="1"/>
</dbReference>
<dbReference type="GO" id="GO:0005524">
    <property type="term" value="F:ATP binding"/>
    <property type="evidence" value="ECO:0007669"/>
    <property type="project" value="UniProtKB-UniRule"/>
</dbReference>
<reference evidence="8 9" key="1">
    <citation type="submission" date="2014-11" db="EMBL/GenBank/DDBJ databases">
        <title>Genetic blueprint of the zoonotic pathogen Toxocara canis.</title>
        <authorList>
            <person name="Zhu X.-Q."/>
            <person name="Korhonen P.K."/>
            <person name="Cai H."/>
            <person name="Young N.D."/>
            <person name="Nejsum P."/>
            <person name="von Samson-Himmelstjerna G."/>
            <person name="Boag P.R."/>
            <person name="Tan P."/>
            <person name="Li Q."/>
            <person name="Min J."/>
            <person name="Yang Y."/>
            <person name="Wang X."/>
            <person name="Fang X."/>
            <person name="Hall R.S."/>
            <person name="Hofmann A."/>
            <person name="Sternberg P.W."/>
            <person name="Jex A.R."/>
            <person name="Gasser R.B."/>
        </authorList>
    </citation>
    <scope>NUCLEOTIDE SEQUENCE [LARGE SCALE GENOMIC DNA]</scope>
    <source>
        <strain evidence="8">PN_DK_2014</strain>
    </source>
</reference>
<dbReference type="InterPro" id="IPR000719">
    <property type="entry name" value="Prot_kinase_dom"/>
</dbReference>
<accession>A0A0B2V478</accession>
<dbReference type="InterPro" id="IPR011009">
    <property type="entry name" value="Kinase-like_dom_sf"/>
</dbReference>
<dbReference type="PANTHER" id="PTHR24055">
    <property type="entry name" value="MITOGEN-ACTIVATED PROTEIN KINASE"/>
    <property type="match status" value="1"/>
</dbReference>
<dbReference type="OrthoDB" id="192887at2759"/>
<dbReference type="InterPro" id="IPR050117">
    <property type="entry name" value="MAPK"/>
</dbReference>
<dbReference type="Gene3D" id="1.10.510.10">
    <property type="entry name" value="Transferase(Phosphotransferase) domain 1"/>
    <property type="match status" value="1"/>
</dbReference>
<feature type="binding site" evidence="6">
    <location>
        <position position="123"/>
    </location>
    <ligand>
        <name>ATP</name>
        <dbReference type="ChEBI" id="CHEBI:30616"/>
    </ligand>
</feature>
<dbReference type="EMBL" id="JPKZ01002556">
    <property type="protein sequence ID" value="KHN76237.1"/>
    <property type="molecule type" value="Genomic_DNA"/>
</dbReference>
<dbReference type="PROSITE" id="PS50011">
    <property type="entry name" value="PROTEIN_KINASE_DOM"/>
    <property type="match status" value="1"/>
</dbReference>
<dbReference type="GO" id="GO:0005737">
    <property type="term" value="C:cytoplasm"/>
    <property type="evidence" value="ECO:0007669"/>
    <property type="project" value="UniProtKB-ARBA"/>
</dbReference>
<dbReference type="InterPro" id="IPR003527">
    <property type="entry name" value="MAP_kinase_CS"/>
</dbReference>
<feature type="domain" description="Protein kinase" evidence="7">
    <location>
        <begin position="89"/>
        <end position="390"/>
    </location>
</feature>
<dbReference type="SMART" id="SM00220">
    <property type="entry name" value="S_TKc"/>
    <property type="match status" value="1"/>
</dbReference>
<comment type="caution">
    <text evidence="8">The sequence shown here is derived from an EMBL/GenBank/DDBJ whole genome shotgun (WGS) entry which is preliminary data.</text>
</comment>
<dbReference type="Proteomes" id="UP000031036">
    <property type="component" value="Unassembled WGS sequence"/>
</dbReference>
<keyword evidence="5 6" id="KW-0067">ATP-binding</keyword>
<evidence type="ECO:0000259" key="7">
    <source>
        <dbReference type="PROSITE" id="PS50011"/>
    </source>
</evidence>
<protein>
    <submittedName>
        <fullName evidence="8">Mitogen-activated protein kinase pmk-3</fullName>
    </submittedName>
</protein>
<dbReference type="STRING" id="6265.A0A0B2V478"/>
<proteinExistence type="predicted"/>
<organism evidence="8 9">
    <name type="scientific">Toxocara canis</name>
    <name type="common">Canine roundworm</name>
    <dbReference type="NCBI Taxonomy" id="6265"/>
    <lineage>
        <taxon>Eukaryota</taxon>
        <taxon>Metazoa</taxon>
        <taxon>Ecdysozoa</taxon>
        <taxon>Nematoda</taxon>
        <taxon>Chromadorea</taxon>
        <taxon>Rhabditida</taxon>
        <taxon>Spirurina</taxon>
        <taxon>Ascaridomorpha</taxon>
        <taxon>Ascaridoidea</taxon>
        <taxon>Toxocaridae</taxon>
        <taxon>Toxocara</taxon>
    </lineage>
</organism>
<dbReference type="OMA" id="PSHERRY"/>
<evidence type="ECO:0000313" key="8">
    <source>
        <dbReference type="EMBL" id="KHN76237.1"/>
    </source>
</evidence>
<dbReference type="GO" id="GO:0004707">
    <property type="term" value="F:MAP kinase activity"/>
    <property type="evidence" value="ECO:0007669"/>
    <property type="project" value="InterPro"/>
</dbReference>
<dbReference type="InterPro" id="IPR017441">
    <property type="entry name" value="Protein_kinase_ATP_BS"/>
</dbReference>
<evidence type="ECO:0000256" key="5">
    <source>
        <dbReference type="ARBA" id="ARBA00022840"/>
    </source>
</evidence>
<evidence type="ECO:0000256" key="2">
    <source>
        <dbReference type="ARBA" id="ARBA00022679"/>
    </source>
</evidence>
<keyword evidence="9" id="KW-1185">Reference proteome</keyword>
<dbReference type="SUPFAM" id="SSF56112">
    <property type="entry name" value="Protein kinase-like (PK-like)"/>
    <property type="match status" value="1"/>
</dbReference>
<evidence type="ECO:0000256" key="1">
    <source>
        <dbReference type="ARBA" id="ARBA00022527"/>
    </source>
</evidence>
<sequence>MFSFERPLLAQRPSLKRSGMGVRTEKQFLSALDAWYVVKSEAYCNLISVFVRELQLPAMSSRAVACRQYRFLNRHTVEFAVPADVTSDLSRVEYLGGGSFGNVIKIPEYICKDGRKACVAIKKLYEPFRDEKNAQRVFRELRLLQMMVHENIVKLLDLYTPDTSASSLRNVYIVSEYAGNSLSEILRRQREMGNVCLLTPDHHKFIIYQLLRALKYIHSASVIHRDLKPGNLALTADCDLSVLDFGQARTLNNDDTALSAYVMTRWYRSPEVMFWKIDSYDTQADMWSVGCILAELSLGQPLFPGEDSVAQYRLIAELCGSPDKDLMGKLARNEAILNVITHLGVYKRKRFADFFPKSFPPDLIDFLDRVLVLDPEKRMTVQEALAHPYLAEYSVPEDEPVACGPFVIKELEAKWVMRSSCYVDRAPHEMARKNEHADRLIQRLLKNKTMTCETLYENDWLHMRDIGYTIVNDSRKIIENKEMSSLFYRYH</sequence>
<dbReference type="PROSITE" id="PS00107">
    <property type="entry name" value="PROTEIN_KINASE_ATP"/>
    <property type="match status" value="1"/>
</dbReference>
<keyword evidence="3 6" id="KW-0547">Nucleotide-binding</keyword>
<dbReference type="PROSITE" id="PS01351">
    <property type="entry name" value="MAPK"/>
    <property type="match status" value="1"/>
</dbReference>